<protein>
    <submittedName>
        <fullName evidence="3">Uncharacterized protein</fullName>
    </submittedName>
</protein>
<feature type="compositionally biased region" description="Polar residues" evidence="1">
    <location>
        <begin position="63"/>
        <end position="74"/>
    </location>
</feature>
<dbReference type="WBParaSite" id="L893_g8646.t1">
    <property type="protein sequence ID" value="L893_g8646.t1"/>
    <property type="gene ID" value="L893_g8646"/>
</dbReference>
<sequence>MMSTTMVPASAQPVPQQASVLDVFVSSSTASTASTATSGYGGESTSSSKSSSQTRLEDVGTNGIPSTGFPQPMQTEEDELSAQTRDRSNTWPLRRPNLDINAQTSPLIHEQIPEEDNDMFGSEEQLANGMTEPMMAGTPEAHDFELHCPDLIS</sequence>
<feature type="compositionally biased region" description="Low complexity" evidence="1">
    <location>
        <begin position="28"/>
        <end position="52"/>
    </location>
</feature>
<dbReference type="Proteomes" id="UP000095287">
    <property type="component" value="Unplaced"/>
</dbReference>
<evidence type="ECO:0000313" key="3">
    <source>
        <dbReference type="WBParaSite" id="L893_g8646.t1"/>
    </source>
</evidence>
<organism evidence="2 3">
    <name type="scientific">Steinernema glaseri</name>
    <dbReference type="NCBI Taxonomy" id="37863"/>
    <lineage>
        <taxon>Eukaryota</taxon>
        <taxon>Metazoa</taxon>
        <taxon>Ecdysozoa</taxon>
        <taxon>Nematoda</taxon>
        <taxon>Chromadorea</taxon>
        <taxon>Rhabditida</taxon>
        <taxon>Tylenchina</taxon>
        <taxon>Panagrolaimomorpha</taxon>
        <taxon>Strongyloidoidea</taxon>
        <taxon>Steinernematidae</taxon>
        <taxon>Steinernema</taxon>
    </lineage>
</organism>
<evidence type="ECO:0000256" key="1">
    <source>
        <dbReference type="SAM" id="MobiDB-lite"/>
    </source>
</evidence>
<feature type="region of interest" description="Disordered" evidence="1">
    <location>
        <begin position="28"/>
        <end position="106"/>
    </location>
</feature>
<evidence type="ECO:0000313" key="2">
    <source>
        <dbReference type="Proteomes" id="UP000095287"/>
    </source>
</evidence>
<keyword evidence="2" id="KW-1185">Reference proteome</keyword>
<name>A0A1I8ASM4_9BILA</name>
<accession>A0A1I8ASM4</accession>
<dbReference type="AlphaFoldDB" id="A0A1I8ASM4"/>
<proteinExistence type="predicted"/>
<reference evidence="3" key="1">
    <citation type="submission" date="2016-11" db="UniProtKB">
        <authorList>
            <consortium name="WormBaseParasite"/>
        </authorList>
    </citation>
    <scope>IDENTIFICATION</scope>
</reference>